<evidence type="ECO:0000259" key="2">
    <source>
        <dbReference type="Pfam" id="PF13472"/>
    </source>
</evidence>
<dbReference type="RefSeq" id="WP_258538410.1">
    <property type="nucleotide sequence ID" value="NZ_AP022604.1"/>
</dbReference>
<dbReference type="SUPFAM" id="SSF52266">
    <property type="entry name" value="SGNH hydrolase"/>
    <property type="match status" value="1"/>
</dbReference>
<feature type="active site" evidence="1">
    <location>
        <position position="245"/>
    </location>
</feature>
<dbReference type="PANTHER" id="PTHR37981:SF1">
    <property type="entry name" value="SGNH HYDROLASE-TYPE ESTERASE DOMAIN-CONTAINING PROTEIN"/>
    <property type="match status" value="1"/>
</dbReference>
<protein>
    <submittedName>
        <fullName evidence="3">GDSL family lipase</fullName>
        <ecNumber evidence="3">3.1.1.3</ecNumber>
    </submittedName>
</protein>
<evidence type="ECO:0000256" key="1">
    <source>
        <dbReference type="PIRSR" id="PIRSR637460-1"/>
    </source>
</evidence>
<dbReference type="AlphaFoldDB" id="A0A3S4RGG6"/>
<dbReference type="Proteomes" id="UP000282551">
    <property type="component" value="Chromosome"/>
</dbReference>
<accession>A0A3S4RGG6</accession>
<dbReference type="EC" id="3.1.1.3" evidence="3"/>
<dbReference type="CDD" id="cd01823">
    <property type="entry name" value="SEST_like"/>
    <property type="match status" value="1"/>
</dbReference>
<feature type="active site" description="Nucleophile" evidence="1">
    <location>
        <position position="13"/>
    </location>
</feature>
<dbReference type="InterPro" id="IPR037460">
    <property type="entry name" value="SEST-like"/>
</dbReference>
<name>A0A3S4RGG6_MYCCI</name>
<dbReference type="InterPro" id="IPR013830">
    <property type="entry name" value="SGNH_hydro"/>
</dbReference>
<dbReference type="InterPro" id="IPR036514">
    <property type="entry name" value="SGNH_hydro_sf"/>
</dbReference>
<dbReference type="EMBL" id="LR134355">
    <property type="protein sequence ID" value="VEG49873.1"/>
    <property type="molecule type" value="Genomic_DNA"/>
</dbReference>
<evidence type="ECO:0000313" key="3">
    <source>
        <dbReference type="EMBL" id="VEG49873.1"/>
    </source>
</evidence>
<feature type="domain" description="SGNH hydrolase-type esterase" evidence="2">
    <location>
        <begin position="9"/>
        <end position="253"/>
    </location>
</feature>
<keyword evidence="4" id="KW-1185">Reference proteome</keyword>
<dbReference type="Gene3D" id="3.40.50.1110">
    <property type="entry name" value="SGNH hydrolase"/>
    <property type="match status" value="1"/>
</dbReference>
<dbReference type="GO" id="GO:0004806">
    <property type="term" value="F:triacylglycerol lipase activity"/>
    <property type="evidence" value="ECO:0007669"/>
    <property type="project" value="UniProtKB-EC"/>
</dbReference>
<dbReference type="GO" id="GO:0019433">
    <property type="term" value="P:triglyceride catabolic process"/>
    <property type="evidence" value="ECO:0007669"/>
    <property type="project" value="TreeGrafter"/>
</dbReference>
<sequence>MSGPGGYVALGSSMAAGPGIPPRAPGSPRLAGRSARNYPHLVAEALSLRLIDVTYSGATTANILGESQFGAPPQLEALDDGPGARAQLVTITIGGNDIGYVPMLSAATTPAALRRVPLLGARLRELLDPAAREAALRTLEVSMRAVGQAVRAQVPDARVMFVDYLTLLPPATEPAPPLSARHAELGRHLADRLATITAEAAADTGCEIVRAAEASRDHHAWSADPWTLGTGFALAFLFGKPAPLHPNAAGMAAVADLIVAQWRR</sequence>
<evidence type="ECO:0000313" key="4">
    <source>
        <dbReference type="Proteomes" id="UP000282551"/>
    </source>
</evidence>
<reference evidence="3 4" key="1">
    <citation type="submission" date="2018-12" db="EMBL/GenBank/DDBJ databases">
        <authorList>
            <consortium name="Pathogen Informatics"/>
        </authorList>
    </citation>
    <scope>NUCLEOTIDE SEQUENCE [LARGE SCALE GENOMIC DNA]</scope>
    <source>
        <strain evidence="3 4">NCTC10485</strain>
    </source>
</reference>
<dbReference type="Pfam" id="PF13472">
    <property type="entry name" value="Lipase_GDSL_2"/>
    <property type="match status" value="1"/>
</dbReference>
<dbReference type="PANTHER" id="PTHR37981">
    <property type="entry name" value="LIPASE 2"/>
    <property type="match status" value="1"/>
</dbReference>
<gene>
    <name evidence="3" type="ORF">NCTC10485_04187</name>
</gene>
<proteinExistence type="predicted"/>
<keyword evidence="3" id="KW-0378">Hydrolase</keyword>
<organism evidence="3 4">
    <name type="scientific">Mycolicibacterium chitae</name>
    <name type="common">Mycobacterium chitae</name>
    <dbReference type="NCBI Taxonomy" id="1792"/>
    <lineage>
        <taxon>Bacteria</taxon>
        <taxon>Bacillati</taxon>
        <taxon>Actinomycetota</taxon>
        <taxon>Actinomycetes</taxon>
        <taxon>Mycobacteriales</taxon>
        <taxon>Mycobacteriaceae</taxon>
        <taxon>Mycolicibacterium</taxon>
    </lineage>
</organism>